<gene>
    <name evidence="2" type="ORF">GCM10008908_24720</name>
</gene>
<name>A0ABP3W4E9_CLOSU</name>
<dbReference type="InterPro" id="IPR046655">
    <property type="entry name" value="DUF6673"/>
</dbReference>
<dbReference type="Pfam" id="PF20378">
    <property type="entry name" value="DUF6673"/>
    <property type="match status" value="1"/>
</dbReference>
<comment type="caution">
    <text evidence="2">The sequence shown here is derived from an EMBL/GenBank/DDBJ whole genome shotgun (WGS) entry which is preliminary data.</text>
</comment>
<proteinExistence type="predicted"/>
<sequence length="114" mass="12955">MKINNVELQDIDILDLEVAEKWEDALEHVEGVAKTTEGMKVSETIKTQCNAIFEVFNTLFGEGTDKKVFGDRVNLMMCLKAFEELVTQVKSQSAEVEKIASKYSPNRANRRNKK</sequence>
<reference evidence="3" key="1">
    <citation type="journal article" date="2019" name="Int. J. Syst. Evol. Microbiol.">
        <title>The Global Catalogue of Microorganisms (GCM) 10K type strain sequencing project: providing services to taxonomists for standard genome sequencing and annotation.</title>
        <authorList>
            <consortium name="The Broad Institute Genomics Platform"/>
            <consortium name="The Broad Institute Genome Sequencing Center for Infectious Disease"/>
            <person name="Wu L."/>
            <person name="Ma J."/>
        </authorList>
    </citation>
    <scope>NUCLEOTIDE SEQUENCE [LARGE SCALE GENOMIC DNA]</scope>
    <source>
        <strain evidence="3">JCM 1417</strain>
    </source>
</reference>
<evidence type="ECO:0000259" key="1">
    <source>
        <dbReference type="Pfam" id="PF20378"/>
    </source>
</evidence>
<evidence type="ECO:0000313" key="2">
    <source>
        <dbReference type="EMBL" id="GAA0774598.1"/>
    </source>
</evidence>
<protein>
    <recommendedName>
        <fullName evidence="1">DUF6673 domain-containing protein</fullName>
    </recommendedName>
</protein>
<dbReference type="EMBL" id="BAAACI010000006">
    <property type="protein sequence ID" value="GAA0774598.1"/>
    <property type="molecule type" value="Genomic_DNA"/>
</dbReference>
<dbReference type="RefSeq" id="WP_343826741.1">
    <property type="nucleotide sequence ID" value="NZ_BAAACI010000006.1"/>
</dbReference>
<dbReference type="Proteomes" id="UP001501047">
    <property type="component" value="Unassembled WGS sequence"/>
</dbReference>
<feature type="domain" description="DUF6673" evidence="1">
    <location>
        <begin position="1"/>
        <end position="114"/>
    </location>
</feature>
<organism evidence="2 3">
    <name type="scientific">Clostridium subterminale</name>
    <dbReference type="NCBI Taxonomy" id="1550"/>
    <lineage>
        <taxon>Bacteria</taxon>
        <taxon>Bacillati</taxon>
        <taxon>Bacillota</taxon>
        <taxon>Clostridia</taxon>
        <taxon>Eubacteriales</taxon>
        <taxon>Clostridiaceae</taxon>
        <taxon>Clostridium</taxon>
    </lineage>
</organism>
<accession>A0ABP3W4E9</accession>
<keyword evidence="3" id="KW-1185">Reference proteome</keyword>
<evidence type="ECO:0000313" key="3">
    <source>
        <dbReference type="Proteomes" id="UP001501047"/>
    </source>
</evidence>